<feature type="region of interest" description="Disordered" evidence="1">
    <location>
        <begin position="1"/>
        <end position="34"/>
    </location>
</feature>
<evidence type="ECO:0000313" key="5">
    <source>
        <dbReference type="Proteomes" id="UP000800092"/>
    </source>
</evidence>
<proteinExistence type="predicted"/>
<dbReference type="AlphaFoldDB" id="A0A6A6GT18"/>
<accession>A0A6A6GT18</accession>
<dbReference type="CDD" id="cd00167">
    <property type="entry name" value="SANT"/>
    <property type="match status" value="1"/>
</dbReference>
<feature type="non-terminal residue" evidence="4">
    <location>
        <position position="141"/>
    </location>
</feature>
<dbReference type="PROSITE" id="PS51294">
    <property type="entry name" value="HTH_MYB"/>
    <property type="match status" value="1"/>
</dbReference>
<protein>
    <recommendedName>
        <fullName evidence="6">Myb-like domain-containing protein</fullName>
    </recommendedName>
</protein>
<dbReference type="InterPro" id="IPR017930">
    <property type="entry name" value="Myb_dom"/>
</dbReference>
<evidence type="ECO:0008006" key="6">
    <source>
        <dbReference type="Google" id="ProtNLM"/>
    </source>
</evidence>
<dbReference type="InterPro" id="IPR053095">
    <property type="entry name" value="Actin-binding/GATA_Znf"/>
</dbReference>
<evidence type="ECO:0000259" key="3">
    <source>
        <dbReference type="PROSITE" id="PS51294"/>
    </source>
</evidence>
<sequence length="141" mass="16172">AAAALANGSAKRCASTSEASPAKKQTKWTPEEDALNVELRGSGMKWEDISKRLPGRSAISCRLRYQNYIERRSEWDEEKKNKLARLYERFKKEMWEKVAKELCMPYRAAEAMHWHLGEHEMATRANVPIFQLSNLSTSVPS</sequence>
<feature type="non-terminal residue" evidence="4">
    <location>
        <position position="1"/>
    </location>
</feature>
<dbReference type="Gene3D" id="1.10.10.60">
    <property type="entry name" value="Homeodomain-like"/>
    <property type="match status" value="1"/>
</dbReference>
<dbReference type="PANTHER" id="PTHR23246">
    <property type="entry name" value="NEW-GLUE PROTEIN"/>
    <property type="match status" value="1"/>
</dbReference>
<dbReference type="OrthoDB" id="2350934at2759"/>
<feature type="domain" description="Myb-like" evidence="2">
    <location>
        <begin position="20"/>
        <end position="69"/>
    </location>
</feature>
<dbReference type="InterPro" id="IPR009057">
    <property type="entry name" value="Homeodomain-like_sf"/>
</dbReference>
<gene>
    <name evidence="4" type="ORF">EV356DRAFT_421052</name>
</gene>
<name>A0A6A6GT18_VIRVR</name>
<dbReference type="InterPro" id="IPR001005">
    <property type="entry name" value="SANT/Myb"/>
</dbReference>
<dbReference type="EMBL" id="ML991886">
    <property type="protein sequence ID" value="KAF2228875.1"/>
    <property type="molecule type" value="Genomic_DNA"/>
</dbReference>
<dbReference type="SMART" id="SM00717">
    <property type="entry name" value="SANT"/>
    <property type="match status" value="1"/>
</dbReference>
<dbReference type="PANTHER" id="PTHR23246:SF24">
    <property type="entry name" value="MYB DNA-BINDING DOMAIN-CONTAINING PROTEIN"/>
    <property type="match status" value="1"/>
</dbReference>
<dbReference type="Pfam" id="PF00249">
    <property type="entry name" value="Myb_DNA-binding"/>
    <property type="match status" value="1"/>
</dbReference>
<dbReference type="SUPFAM" id="SSF46689">
    <property type="entry name" value="Homeodomain-like"/>
    <property type="match status" value="1"/>
</dbReference>
<evidence type="ECO:0000313" key="4">
    <source>
        <dbReference type="EMBL" id="KAF2228875.1"/>
    </source>
</evidence>
<evidence type="ECO:0000256" key="1">
    <source>
        <dbReference type="SAM" id="MobiDB-lite"/>
    </source>
</evidence>
<dbReference type="PROSITE" id="PS50090">
    <property type="entry name" value="MYB_LIKE"/>
    <property type="match status" value="1"/>
</dbReference>
<reference evidence="4" key="1">
    <citation type="journal article" date="2020" name="Stud. Mycol.">
        <title>101 Dothideomycetes genomes: a test case for predicting lifestyles and emergence of pathogens.</title>
        <authorList>
            <person name="Haridas S."/>
            <person name="Albert R."/>
            <person name="Binder M."/>
            <person name="Bloem J."/>
            <person name="Labutti K."/>
            <person name="Salamov A."/>
            <person name="Andreopoulos B."/>
            <person name="Baker S."/>
            <person name="Barry K."/>
            <person name="Bills G."/>
            <person name="Bluhm B."/>
            <person name="Cannon C."/>
            <person name="Castanera R."/>
            <person name="Culley D."/>
            <person name="Daum C."/>
            <person name="Ezra D."/>
            <person name="Gonzalez J."/>
            <person name="Henrissat B."/>
            <person name="Kuo A."/>
            <person name="Liang C."/>
            <person name="Lipzen A."/>
            <person name="Lutzoni F."/>
            <person name="Magnuson J."/>
            <person name="Mondo S."/>
            <person name="Nolan M."/>
            <person name="Ohm R."/>
            <person name="Pangilinan J."/>
            <person name="Park H.-J."/>
            <person name="Ramirez L."/>
            <person name="Alfaro M."/>
            <person name="Sun H."/>
            <person name="Tritt A."/>
            <person name="Yoshinaga Y."/>
            <person name="Zwiers L.-H."/>
            <person name="Turgeon B."/>
            <person name="Goodwin S."/>
            <person name="Spatafora J."/>
            <person name="Crous P."/>
            <person name="Grigoriev I."/>
        </authorList>
    </citation>
    <scope>NUCLEOTIDE SEQUENCE</scope>
    <source>
        <strain evidence="4">Tuck. ex Michener</strain>
    </source>
</reference>
<evidence type="ECO:0000259" key="2">
    <source>
        <dbReference type="PROSITE" id="PS50090"/>
    </source>
</evidence>
<dbReference type="Proteomes" id="UP000800092">
    <property type="component" value="Unassembled WGS sequence"/>
</dbReference>
<organism evidence="4 5">
    <name type="scientific">Viridothelium virens</name>
    <name type="common">Speckled blister lichen</name>
    <name type="synonym">Trypethelium virens</name>
    <dbReference type="NCBI Taxonomy" id="1048519"/>
    <lineage>
        <taxon>Eukaryota</taxon>
        <taxon>Fungi</taxon>
        <taxon>Dikarya</taxon>
        <taxon>Ascomycota</taxon>
        <taxon>Pezizomycotina</taxon>
        <taxon>Dothideomycetes</taxon>
        <taxon>Dothideomycetes incertae sedis</taxon>
        <taxon>Trypetheliales</taxon>
        <taxon>Trypetheliaceae</taxon>
        <taxon>Viridothelium</taxon>
    </lineage>
</organism>
<keyword evidence="5" id="KW-1185">Reference proteome</keyword>
<feature type="domain" description="HTH myb-type" evidence="3">
    <location>
        <begin position="20"/>
        <end position="73"/>
    </location>
</feature>